<dbReference type="Gene3D" id="3.90.1150.10">
    <property type="entry name" value="Aspartate Aminotransferase, domain 1"/>
    <property type="match status" value="1"/>
</dbReference>
<name>A0AA51RRG7_9GAMM</name>
<accession>A0AA51RRG7</accession>
<dbReference type="SUPFAM" id="SSF53383">
    <property type="entry name" value="PLP-dependent transferases"/>
    <property type="match status" value="1"/>
</dbReference>
<keyword evidence="4" id="KW-1185">Reference proteome</keyword>
<keyword evidence="3" id="KW-0808">Transferase</keyword>
<keyword evidence="3" id="KW-0032">Aminotransferase</keyword>
<reference evidence="3 4" key="1">
    <citation type="submission" date="2023-08" db="EMBL/GenBank/DDBJ databases">
        <title>Pleionea litopenaei sp. nov., isolated from stomach of juvenile Litopenaeus vannamei.</title>
        <authorList>
            <person name="Rho A.M."/>
            <person name="Hwang C.Y."/>
        </authorList>
    </citation>
    <scope>NUCLEOTIDE SEQUENCE [LARGE SCALE GENOMIC DNA]</scope>
    <source>
        <strain evidence="3 4">HL-JVS1</strain>
    </source>
</reference>
<evidence type="ECO:0000313" key="3">
    <source>
        <dbReference type="EMBL" id="WMS86250.1"/>
    </source>
</evidence>
<evidence type="ECO:0000259" key="2">
    <source>
        <dbReference type="Pfam" id="PF00266"/>
    </source>
</evidence>
<dbReference type="KEGG" id="plei:Q9312_13580"/>
<dbReference type="Proteomes" id="UP001239782">
    <property type="component" value="Chromosome"/>
</dbReference>
<sequence>MSLEKHFEPFRNGIVGQSLSTDIDGQKKRVIYADWTASGRLYQPIEHYMSEVIGPYVANTHTETTLTGTTMTHAYHEAQKVIKQHVNADDNDVLIAAGSGMTVVINKFQRILGLRIPEKWQERIQIPEEEKPVVFITHMEHHSNQTTWNTCEVTVQMIKPNDQGLPDLNHLSELLEKFADRPLKIGAFTACSNVTGIQTPYHQMAEIMHNHGGLCFVDFAASAPYVDINMHPANPKQKLDAIYFSPHKFLGGPGSSGILIFDKKLYQNKIPDQPGGGTVSWTNPWGEQCFFEDIEIREDGGTPGFLQLIRAALAVKVKDAMGVENIAAQEHHLCQLLMGELRKNPQIKMLEENVTERLCIVSFYVLGIHHNLIVRLLNDRFGVQTRGGCSCAGTYGHILLDVDQITSSAITSKIDSGDLTDKPGWVRVSFHPTSTQDDVLEVVHAINQVIANAEEWSQQYSFKTCSGEFEPRRDPPSYLSLHDFNPTESQANTSRSWSRWFKSA</sequence>
<dbReference type="Gene3D" id="3.40.640.10">
    <property type="entry name" value="Type I PLP-dependent aspartate aminotransferase-like (Major domain)"/>
    <property type="match status" value="1"/>
</dbReference>
<dbReference type="GO" id="GO:0008483">
    <property type="term" value="F:transaminase activity"/>
    <property type="evidence" value="ECO:0007669"/>
    <property type="project" value="UniProtKB-KW"/>
</dbReference>
<dbReference type="PANTHER" id="PTHR43586:SF8">
    <property type="entry name" value="CYSTEINE DESULFURASE 1, CHLOROPLASTIC"/>
    <property type="match status" value="1"/>
</dbReference>
<dbReference type="InterPro" id="IPR015422">
    <property type="entry name" value="PyrdxlP-dep_Trfase_small"/>
</dbReference>
<dbReference type="InterPro" id="IPR000192">
    <property type="entry name" value="Aminotrans_V_dom"/>
</dbReference>
<dbReference type="RefSeq" id="WP_309201402.1">
    <property type="nucleotide sequence ID" value="NZ_CP133548.1"/>
</dbReference>
<dbReference type="PANTHER" id="PTHR43586">
    <property type="entry name" value="CYSTEINE DESULFURASE"/>
    <property type="match status" value="1"/>
</dbReference>
<evidence type="ECO:0000256" key="1">
    <source>
        <dbReference type="ARBA" id="ARBA00022898"/>
    </source>
</evidence>
<dbReference type="Pfam" id="PF00266">
    <property type="entry name" value="Aminotran_5"/>
    <property type="match status" value="1"/>
</dbReference>
<feature type="domain" description="Aminotransferase class V" evidence="2">
    <location>
        <begin position="31"/>
        <end position="440"/>
    </location>
</feature>
<proteinExistence type="predicted"/>
<dbReference type="EMBL" id="CP133548">
    <property type="protein sequence ID" value="WMS86250.1"/>
    <property type="molecule type" value="Genomic_DNA"/>
</dbReference>
<gene>
    <name evidence="3" type="ORF">Q9312_13580</name>
</gene>
<dbReference type="AlphaFoldDB" id="A0AA51RRG7"/>
<protein>
    <submittedName>
        <fullName evidence="3">Aminotransferase class V-fold PLP-dependent enzyme</fullName>
    </submittedName>
</protein>
<keyword evidence="1" id="KW-0663">Pyridoxal phosphate</keyword>
<evidence type="ECO:0000313" key="4">
    <source>
        <dbReference type="Proteomes" id="UP001239782"/>
    </source>
</evidence>
<dbReference type="InterPro" id="IPR015424">
    <property type="entry name" value="PyrdxlP-dep_Trfase"/>
</dbReference>
<dbReference type="InterPro" id="IPR015421">
    <property type="entry name" value="PyrdxlP-dep_Trfase_major"/>
</dbReference>
<organism evidence="3 4">
    <name type="scientific">Pleionea litopenaei</name>
    <dbReference type="NCBI Taxonomy" id="3070815"/>
    <lineage>
        <taxon>Bacteria</taxon>
        <taxon>Pseudomonadati</taxon>
        <taxon>Pseudomonadota</taxon>
        <taxon>Gammaproteobacteria</taxon>
        <taxon>Oceanospirillales</taxon>
        <taxon>Pleioneaceae</taxon>
        <taxon>Pleionea</taxon>
    </lineage>
</organism>